<dbReference type="InterPro" id="IPR050994">
    <property type="entry name" value="At_inactive_RLKs"/>
</dbReference>
<evidence type="ECO:0000256" key="2">
    <source>
        <dbReference type="ARBA" id="ARBA00022614"/>
    </source>
</evidence>
<feature type="domain" description="Protein kinase" evidence="12">
    <location>
        <begin position="355"/>
        <end position="615"/>
    </location>
</feature>
<feature type="chain" id="PRO_5042129638" description="Protein kinase domain-containing protein" evidence="11">
    <location>
        <begin position="23"/>
        <end position="627"/>
    </location>
</feature>
<evidence type="ECO:0000256" key="9">
    <source>
        <dbReference type="PROSITE-ProRule" id="PRU10141"/>
    </source>
</evidence>
<proteinExistence type="predicted"/>
<evidence type="ECO:0000256" key="5">
    <source>
        <dbReference type="ARBA" id="ARBA00022737"/>
    </source>
</evidence>
<dbReference type="Pfam" id="PF13855">
    <property type="entry name" value="LRR_8"/>
    <property type="match status" value="1"/>
</dbReference>
<dbReference type="GO" id="GO:0004672">
    <property type="term" value="F:protein kinase activity"/>
    <property type="evidence" value="ECO:0007669"/>
    <property type="project" value="InterPro"/>
</dbReference>
<feature type="transmembrane region" description="Helical" evidence="10">
    <location>
        <begin position="258"/>
        <end position="277"/>
    </location>
</feature>
<evidence type="ECO:0000256" key="10">
    <source>
        <dbReference type="SAM" id="Phobius"/>
    </source>
</evidence>
<dbReference type="AlphaFoldDB" id="A0AAE1JVQ7"/>
<gene>
    <name evidence="13" type="ORF">QN277_015652</name>
</gene>
<dbReference type="Gene3D" id="1.10.510.10">
    <property type="entry name" value="Transferase(Phosphotransferase) domain 1"/>
    <property type="match status" value="1"/>
</dbReference>
<evidence type="ECO:0000256" key="11">
    <source>
        <dbReference type="SAM" id="SignalP"/>
    </source>
</evidence>
<sequence length="627" mass="69328">MERIPMWVVLLSCIFLINVTHCVEEEVKSSMISFLAKLSGQQSFSTLNWKADSDPCKDLWHGVACDSRNVSVRRIFLDRLDLHGTLDVAILCSSQPLADSLMILSLAGNNVSGGVADEVGNCKQLTRLYLGRNQLSGELPSSLAMLNNLKWLDLSNNKFSGNLPGLSRISGLNVFLAQNNNLSGVIPGFDFSNLYKFNVSFNNFNGRIPDVHGRFSEDSFLGNPELCDQPLQKNCPIQNLDQKTEESNGSKGPSKDQILMYSGYAVLGLVIILFVLYKLCTRKKTQKAEASSKVASSSDHDVFEKPINGSSSEQKSVISRSEISVNSESGMVSQSLIVLKQPVAVNELRLEDLLRAPAEMLGRGKYGSLYKVKLDNGKTVVVKRIKALATSSHDFKLKMETLGQVKHPNVLSPLAFYCSNQEKLLVYEFQENGSLFKLLHGESKGFDWSSRLGIAASIADGLAFMHQEVGENGIAHGNLKSSNILLSYNMEARISEYGLMNMDDDQLSLSSASPHRPLGSGLPNALKEDVYGFGVILLELLTGKLVKNDGIDLAEWVQSVVREEWTGEVFDKELISDYASEERLVNLLRVAIKCVHRSQEARPSMNQVALMVNTIKEEEERSLIYDV</sequence>
<dbReference type="PROSITE" id="PS00107">
    <property type="entry name" value="PROTEIN_KINASE_ATP"/>
    <property type="match status" value="1"/>
</dbReference>
<keyword evidence="2" id="KW-0433">Leucine-rich repeat</keyword>
<dbReference type="Proteomes" id="UP001293593">
    <property type="component" value="Unassembled WGS sequence"/>
</dbReference>
<name>A0AAE1JVQ7_9FABA</name>
<keyword evidence="3 10" id="KW-0812">Transmembrane</keyword>
<dbReference type="EMBL" id="JAWXYG010000003">
    <property type="protein sequence ID" value="KAK4277695.1"/>
    <property type="molecule type" value="Genomic_DNA"/>
</dbReference>
<comment type="subcellular location">
    <subcellularLocation>
        <location evidence="1">Membrane</location>
    </subcellularLocation>
</comment>
<dbReference type="SUPFAM" id="SSF52058">
    <property type="entry name" value="L domain-like"/>
    <property type="match status" value="1"/>
</dbReference>
<dbReference type="InterPro" id="IPR032675">
    <property type="entry name" value="LRR_dom_sf"/>
</dbReference>
<protein>
    <recommendedName>
        <fullName evidence="12">Protein kinase domain-containing protein</fullName>
    </recommendedName>
</protein>
<dbReference type="Gene3D" id="3.80.10.10">
    <property type="entry name" value="Ribonuclease Inhibitor"/>
    <property type="match status" value="2"/>
</dbReference>
<evidence type="ECO:0000256" key="8">
    <source>
        <dbReference type="ARBA" id="ARBA00023180"/>
    </source>
</evidence>
<evidence type="ECO:0000313" key="14">
    <source>
        <dbReference type="Proteomes" id="UP001293593"/>
    </source>
</evidence>
<evidence type="ECO:0000256" key="4">
    <source>
        <dbReference type="ARBA" id="ARBA00022729"/>
    </source>
</evidence>
<feature type="signal peptide" evidence="11">
    <location>
        <begin position="1"/>
        <end position="22"/>
    </location>
</feature>
<keyword evidence="9" id="KW-0547">Nucleotide-binding</keyword>
<feature type="binding site" evidence="9">
    <location>
        <position position="383"/>
    </location>
    <ligand>
        <name>ATP</name>
        <dbReference type="ChEBI" id="CHEBI:30616"/>
    </ligand>
</feature>
<dbReference type="PANTHER" id="PTHR48010">
    <property type="entry name" value="OS05G0588300 PROTEIN"/>
    <property type="match status" value="1"/>
</dbReference>
<reference evidence="13" key="1">
    <citation type="submission" date="2023-10" db="EMBL/GenBank/DDBJ databases">
        <title>Chromosome-level genome of the transformable northern wattle, Acacia crassicarpa.</title>
        <authorList>
            <person name="Massaro I."/>
            <person name="Sinha N.R."/>
            <person name="Poethig S."/>
            <person name="Leichty A.R."/>
        </authorList>
    </citation>
    <scope>NUCLEOTIDE SEQUENCE</scope>
    <source>
        <strain evidence="13">Acra3RX</strain>
        <tissue evidence="13">Leaf</tissue>
    </source>
</reference>
<organism evidence="13 14">
    <name type="scientific">Acacia crassicarpa</name>
    <name type="common">northern wattle</name>
    <dbReference type="NCBI Taxonomy" id="499986"/>
    <lineage>
        <taxon>Eukaryota</taxon>
        <taxon>Viridiplantae</taxon>
        <taxon>Streptophyta</taxon>
        <taxon>Embryophyta</taxon>
        <taxon>Tracheophyta</taxon>
        <taxon>Spermatophyta</taxon>
        <taxon>Magnoliopsida</taxon>
        <taxon>eudicotyledons</taxon>
        <taxon>Gunneridae</taxon>
        <taxon>Pentapetalae</taxon>
        <taxon>rosids</taxon>
        <taxon>fabids</taxon>
        <taxon>Fabales</taxon>
        <taxon>Fabaceae</taxon>
        <taxon>Caesalpinioideae</taxon>
        <taxon>mimosoid clade</taxon>
        <taxon>Acacieae</taxon>
        <taxon>Acacia</taxon>
    </lineage>
</organism>
<keyword evidence="4 11" id="KW-0732">Signal</keyword>
<keyword evidence="8" id="KW-0325">Glycoprotein</keyword>
<evidence type="ECO:0000313" key="13">
    <source>
        <dbReference type="EMBL" id="KAK4277695.1"/>
    </source>
</evidence>
<accession>A0AAE1JVQ7</accession>
<evidence type="ECO:0000256" key="3">
    <source>
        <dbReference type="ARBA" id="ARBA00022692"/>
    </source>
</evidence>
<dbReference type="Pfam" id="PF07714">
    <property type="entry name" value="PK_Tyr_Ser-Thr"/>
    <property type="match status" value="1"/>
</dbReference>
<keyword evidence="14" id="KW-1185">Reference proteome</keyword>
<dbReference type="InterPro" id="IPR011009">
    <property type="entry name" value="Kinase-like_dom_sf"/>
</dbReference>
<evidence type="ECO:0000256" key="7">
    <source>
        <dbReference type="ARBA" id="ARBA00023136"/>
    </source>
</evidence>
<dbReference type="PROSITE" id="PS51450">
    <property type="entry name" value="LRR"/>
    <property type="match status" value="1"/>
</dbReference>
<evidence type="ECO:0000256" key="1">
    <source>
        <dbReference type="ARBA" id="ARBA00004370"/>
    </source>
</evidence>
<dbReference type="SUPFAM" id="SSF56112">
    <property type="entry name" value="Protein kinase-like (PK-like)"/>
    <property type="match status" value="1"/>
</dbReference>
<comment type="caution">
    <text evidence="13">The sequence shown here is derived from an EMBL/GenBank/DDBJ whole genome shotgun (WGS) entry which is preliminary data.</text>
</comment>
<evidence type="ECO:0000259" key="12">
    <source>
        <dbReference type="PROSITE" id="PS50011"/>
    </source>
</evidence>
<dbReference type="Gene3D" id="3.30.200.20">
    <property type="entry name" value="Phosphorylase Kinase, domain 1"/>
    <property type="match status" value="1"/>
</dbReference>
<dbReference type="InterPro" id="IPR017441">
    <property type="entry name" value="Protein_kinase_ATP_BS"/>
</dbReference>
<evidence type="ECO:0000256" key="6">
    <source>
        <dbReference type="ARBA" id="ARBA00022989"/>
    </source>
</evidence>
<dbReference type="GO" id="GO:0005524">
    <property type="term" value="F:ATP binding"/>
    <property type="evidence" value="ECO:0007669"/>
    <property type="project" value="UniProtKB-UniRule"/>
</dbReference>
<dbReference type="InterPro" id="IPR001611">
    <property type="entry name" value="Leu-rich_rpt"/>
</dbReference>
<dbReference type="PANTHER" id="PTHR48010:SF89">
    <property type="entry name" value="PROTEIN KINASE DOMAIN-CONTAINING PROTEIN"/>
    <property type="match status" value="1"/>
</dbReference>
<keyword evidence="6 10" id="KW-1133">Transmembrane helix</keyword>
<dbReference type="InterPro" id="IPR001245">
    <property type="entry name" value="Ser-Thr/Tyr_kinase_cat_dom"/>
</dbReference>
<keyword evidence="9" id="KW-0067">ATP-binding</keyword>
<keyword evidence="5" id="KW-0677">Repeat</keyword>
<dbReference type="GO" id="GO:0016020">
    <property type="term" value="C:membrane"/>
    <property type="evidence" value="ECO:0007669"/>
    <property type="project" value="UniProtKB-SubCell"/>
</dbReference>
<keyword evidence="7 10" id="KW-0472">Membrane</keyword>
<dbReference type="PROSITE" id="PS50011">
    <property type="entry name" value="PROTEIN_KINASE_DOM"/>
    <property type="match status" value="1"/>
</dbReference>
<dbReference type="InterPro" id="IPR000719">
    <property type="entry name" value="Prot_kinase_dom"/>
</dbReference>
<dbReference type="FunFam" id="3.80.10.10:FF:000041">
    <property type="entry name" value="LRR receptor-like serine/threonine-protein kinase ERECTA"/>
    <property type="match status" value="1"/>
</dbReference>